<dbReference type="Proteomes" id="UP000005025">
    <property type="component" value="Unassembled WGS sequence"/>
</dbReference>
<dbReference type="HOGENOM" id="CLU_1523277_0_0_9"/>
<dbReference type="SUPFAM" id="SSF47413">
    <property type="entry name" value="lambda repressor-like DNA-binding domains"/>
    <property type="match status" value="1"/>
</dbReference>
<dbReference type="Gene3D" id="1.10.260.40">
    <property type="entry name" value="lambda repressor-like DNA-binding domains"/>
    <property type="match status" value="1"/>
</dbReference>
<dbReference type="OrthoDB" id="2327822at2"/>
<feature type="domain" description="HTH cro/C1-type" evidence="1">
    <location>
        <begin position="92"/>
        <end position="123"/>
    </location>
</feature>
<organism evidence="2 3">
    <name type="scientific">Lentilactobacillus kisonensis F0435</name>
    <dbReference type="NCBI Taxonomy" id="797516"/>
    <lineage>
        <taxon>Bacteria</taxon>
        <taxon>Bacillati</taxon>
        <taxon>Bacillota</taxon>
        <taxon>Bacilli</taxon>
        <taxon>Lactobacillales</taxon>
        <taxon>Lactobacillaceae</taxon>
        <taxon>Lentilactobacillus</taxon>
    </lineage>
</organism>
<comment type="caution">
    <text evidence="2">The sequence shown here is derived from an EMBL/GenBank/DDBJ whole genome shotgun (WGS) entry which is preliminary data.</text>
</comment>
<reference evidence="2 3" key="1">
    <citation type="submission" date="2011-09" db="EMBL/GenBank/DDBJ databases">
        <authorList>
            <person name="Weinstock G."/>
            <person name="Sodergren E."/>
            <person name="Clifton S."/>
            <person name="Fulton L."/>
            <person name="Fulton B."/>
            <person name="Courtney L."/>
            <person name="Fronick C."/>
            <person name="Harrison M."/>
            <person name="Strong C."/>
            <person name="Farmer C."/>
            <person name="Delahaunty K."/>
            <person name="Markovic C."/>
            <person name="Hall O."/>
            <person name="Minx P."/>
            <person name="Tomlinson C."/>
            <person name="Mitreva M."/>
            <person name="Hou S."/>
            <person name="Chen J."/>
            <person name="Wollam A."/>
            <person name="Pepin K.H."/>
            <person name="Johnson M."/>
            <person name="Bhonagiri V."/>
            <person name="Zhang X."/>
            <person name="Suruliraj S."/>
            <person name="Warren W."/>
            <person name="Chinwalla A."/>
            <person name="Mardis E.R."/>
            <person name="Wilson R.K."/>
        </authorList>
    </citation>
    <scope>NUCLEOTIDE SEQUENCE [LARGE SCALE GENOMIC DNA]</scope>
    <source>
        <strain evidence="2 3">F0435</strain>
    </source>
</reference>
<dbReference type="CDD" id="cd00093">
    <property type="entry name" value="HTH_XRE"/>
    <property type="match status" value="1"/>
</dbReference>
<accession>H1LDZ8</accession>
<proteinExistence type="predicted"/>
<dbReference type="PATRIC" id="fig|797516.3.peg.736"/>
<gene>
    <name evidence="2" type="ORF">HMPREF9104_00824</name>
</gene>
<evidence type="ECO:0000259" key="1">
    <source>
        <dbReference type="PROSITE" id="PS50943"/>
    </source>
</evidence>
<dbReference type="PROSITE" id="PS50943">
    <property type="entry name" value="HTH_CROC1"/>
    <property type="match status" value="1"/>
</dbReference>
<name>H1LDZ8_9LACO</name>
<dbReference type="InterPro" id="IPR010982">
    <property type="entry name" value="Lambda_DNA-bd_dom_sf"/>
</dbReference>
<dbReference type="RefSeq" id="WP_008856004.1">
    <property type="nucleotide sequence ID" value="NZ_JH591014.1"/>
</dbReference>
<evidence type="ECO:0000313" key="2">
    <source>
        <dbReference type="EMBL" id="EHO52858.1"/>
    </source>
</evidence>
<dbReference type="AlphaFoldDB" id="H1LDZ8"/>
<dbReference type="STRING" id="797516.HMPREF9104_00824"/>
<dbReference type="Pfam" id="PF01381">
    <property type="entry name" value="HTH_3"/>
    <property type="match status" value="1"/>
</dbReference>
<protein>
    <recommendedName>
        <fullName evidence="1">HTH cro/C1-type domain-containing protein</fullName>
    </recommendedName>
</protein>
<sequence>MIHLENVKLIKYIEEYDPVSDKNVTYKQITLTERVKITKTSFTNSHTYLIQADKDINDRANYIVPFDDPDINLRSDYQIYRRINGFLQPSEIKASRRRLGLSLRELAAILGMSFSTLSEIENGLVLHSQIQDNLLRLLAHGDLLQQLAVYHKNYVISHFDSKTFESIMKKLKHTEILKLQG</sequence>
<evidence type="ECO:0000313" key="3">
    <source>
        <dbReference type="Proteomes" id="UP000005025"/>
    </source>
</evidence>
<dbReference type="SMART" id="SM00530">
    <property type="entry name" value="HTH_XRE"/>
    <property type="match status" value="1"/>
</dbReference>
<dbReference type="GO" id="GO:0003677">
    <property type="term" value="F:DNA binding"/>
    <property type="evidence" value="ECO:0007669"/>
    <property type="project" value="InterPro"/>
</dbReference>
<dbReference type="EMBL" id="AGRJ01000087">
    <property type="protein sequence ID" value="EHO52858.1"/>
    <property type="molecule type" value="Genomic_DNA"/>
</dbReference>
<dbReference type="InterPro" id="IPR001387">
    <property type="entry name" value="Cro/C1-type_HTH"/>
</dbReference>